<dbReference type="CDD" id="cd06261">
    <property type="entry name" value="TM_PBP2"/>
    <property type="match status" value="1"/>
</dbReference>
<name>A0ABW5C3L5_9BACI</name>
<evidence type="ECO:0000259" key="8">
    <source>
        <dbReference type="PROSITE" id="PS50928"/>
    </source>
</evidence>
<evidence type="ECO:0000256" key="3">
    <source>
        <dbReference type="ARBA" id="ARBA00022475"/>
    </source>
</evidence>
<gene>
    <name evidence="9" type="ORF">ACFSKK_18365</name>
</gene>
<evidence type="ECO:0000256" key="7">
    <source>
        <dbReference type="RuleBase" id="RU363032"/>
    </source>
</evidence>
<feature type="transmembrane region" description="Helical" evidence="7">
    <location>
        <begin position="107"/>
        <end position="127"/>
    </location>
</feature>
<evidence type="ECO:0000313" key="9">
    <source>
        <dbReference type="EMBL" id="MFD2215651.1"/>
    </source>
</evidence>
<dbReference type="InterPro" id="IPR035906">
    <property type="entry name" value="MetI-like_sf"/>
</dbReference>
<dbReference type="EMBL" id="JBHUIK010000004">
    <property type="protein sequence ID" value="MFD2215651.1"/>
    <property type="molecule type" value="Genomic_DNA"/>
</dbReference>
<comment type="caution">
    <text evidence="9">The sequence shown here is derived from an EMBL/GenBank/DDBJ whole genome shotgun (WGS) entry which is preliminary data.</text>
</comment>
<accession>A0ABW5C3L5</accession>
<keyword evidence="10" id="KW-1185">Reference proteome</keyword>
<dbReference type="PROSITE" id="PS50928">
    <property type="entry name" value="ABC_TM1"/>
    <property type="match status" value="1"/>
</dbReference>
<dbReference type="Proteomes" id="UP001597318">
    <property type="component" value="Unassembled WGS sequence"/>
</dbReference>
<feature type="transmembrane region" description="Helical" evidence="7">
    <location>
        <begin position="139"/>
        <end position="162"/>
    </location>
</feature>
<feature type="domain" description="ABC transmembrane type-1" evidence="8">
    <location>
        <begin position="72"/>
        <end position="280"/>
    </location>
</feature>
<keyword evidence="6 7" id="KW-0472">Membrane</keyword>
<evidence type="ECO:0000256" key="2">
    <source>
        <dbReference type="ARBA" id="ARBA00022448"/>
    </source>
</evidence>
<evidence type="ECO:0000256" key="1">
    <source>
        <dbReference type="ARBA" id="ARBA00004651"/>
    </source>
</evidence>
<dbReference type="PANTHER" id="PTHR43744:SF9">
    <property type="entry name" value="POLYGALACTURONAN_RHAMNOGALACTURONAN TRANSPORT SYSTEM PERMEASE PROTEIN YTCP"/>
    <property type="match status" value="1"/>
</dbReference>
<reference evidence="10" key="1">
    <citation type="journal article" date="2019" name="Int. J. Syst. Evol. Microbiol.">
        <title>The Global Catalogue of Microorganisms (GCM) 10K type strain sequencing project: providing services to taxonomists for standard genome sequencing and annotation.</title>
        <authorList>
            <consortium name="The Broad Institute Genomics Platform"/>
            <consortium name="The Broad Institute Genome Sequencing Center for Infectious Disease"/>
            <person name="Wu L."/>
            <person name="Ma J."/>
        </authorList>
    </citation>
    <scope>NUCLEOTIDE SEQUENCE [LARGE SCALE GENOMIC DNA]</scope>
    <source>
        <strain evidence="10">CGMCC 1.15474</strain>
    </source>
</reference>
<feature type="transmembrane region" description="Helical" evidence="7">
    <location>
        <begin position="7"/>
        <end position="32"/>
    </location>
</feature>
<proteinExistence type="inferred from homology"/>
<dbReference type="SUPFAM" id="SSF161098">
    <property type="entry name" value="MetI-like"/>
    <property type="match status" value="1"/>
</dbReference>
<dbReference type="PANTHER" id="PTHR43744">
    <property type="entry name" value="ABC TRANSPORTER PERMEASE PROTEIN MG189-RELATED-RELATED"/>
    <property type="match status" value="1"/>
</dbReference>
<feature type="transmembrane region" description="Helical" evidence="7">
    <location>
        <begin position="183"/>
        <end position="202"/>
    </location>
</feature>
<evidence type="ECO:0000256" key="6">
    <source>
        <dbReference type="ARBA" id="ARBA00023136"/>
    </source>
</evidence>
<evidence type="ECO:0000256" key="5">
    <source>
        <dbReference type="ARBA" id="ARBA00022989"/>
    </source>
</evidence>
<feature type="transmembrane region" description="Helical" evidence="7">
    <location>
        <begin position="71"/>
        <end position="95"/>
    </location>
</feature>
<protein>
    <submittedName>
        <fullName evidence="9">Carbohydrate ABC transporter permease</fullName>
    </submittedName>
</protein>
<evidence type="ECO:0000313" key="10">
    <source>
        <dbReference type="Proteomes" id="UP001597318"/>
    </source>
</evidence>
<dbReference type="InterPro" id="IPR000515">
    <property type="entry name" value="MetI-like"/>
</dbReference>
<keyword evidence="3" id="KW-1003">Cell membrane</keyword>
<comment type="similarity">
    <text evidence="7">Belongs to the binding-protein-dependent transport system permease family.</text>
</comment>
<dbReference type="RefSeq" id="WP_247340409.1">
    <property type="nucleotide sequence ID" value="NZ_CP095550.1"/>
</dbReference>
<dbReference type="Gene3D" id="1.10.3720.10">
    <property type="entry name" value="MetI-like"/>
    <property type="match status" value="1"/>
</dbReference>
<keyword evidence="4 7" id="KW-0812">Transmembrane</keyword>
<comment type="subcellular location">
    <subcellularLocation>
        <location evidence="1 7">Cell membrane</location>
        <topology evidence="1 7">Multi-pass membrane protein</topology>
    </subcellularLocation>
</comment>
<organism evidence="9 10">
    <name type="scientific">Metabacillus endolithicus</name>
    <dbReference type="NCBI Taxonomy" id="1535204"/>
    <lineage>
        <taxon>Bacteria</taxon>
        <taxon>Bacillati</taxon>
        <taxon>Bacillota</taxon>
        <taxon>Bacilli</taxon>
        <taxon>Bacillales</taxon>
        <taxon>Bacillaceae</taxon>
        <taxon>Metabacillus</taxon>
    </lineage>
</organism>
<sequence length="295" mass="32699">MGRNRKIISLVPHIILLTISLAYVCPFLLLIISSITDEKSIIQNGYSFFPEDLSSIAYQYLWNNAAEITHAYGNTILVTVIGTVVGLFMTALLAYPLSRKDLPFRTPLTFIVFFTLLFNGGLVPTYLVYTQLIDIKNTILAQIVPLLLLSGFNVLLMRTFFISSIPDSVIESAKIDGASEVRIFFSIVLPLSLPILATIGLFQATSYWNDWFNQMVYITDPDLFTIQNVLNRILTDTQFLSSTSLGASANEANAQIPGTTIRMAIAVIGILPMLLAYPFFQKYFVKGITVGAVKG</sequence>
<evidence type="ECO:0000256" key="4">
    <source>
        <dbReference type="ARBA" id="ARBA00022692"/>
    </source>
</evidence>
<keyword evidence="5 7" id="KW-1133">Transmembrane helix</keyword>
<keyword evidence="2 7" id="KW-0813">Transport</keyword>
<feature type="transmembrane region" description="Helical" evidence="7">
    <location>
        <begin position="261"/>
        <end position="280"/>
    </location>
</feature>
<dbReference type="Pfam" id="PF00528">
    <property type="entry name" value="BPD_transp_1"/>
    <property type="match status" value="1"/>
</dbReference>